<dbReference type="Proteomes" id="UP000823388">
    <property type="component" value="Chromosome 4N"/>
</dbReference>
<sequence length="316" mass="34097">MVTSPAPDVAIFFSDRRVRQRERPPSRRRRRRVAFPLGPSQQRGRGPARRPPPAARRPVPTQKGSRAVAGRASCVRPCAARRPPGPVPACRATQTRPRRGHTPAASASPRAKPNRRASRQPRRGRVTRRAPPTSSPRRAAPRRARHCARGRQLPPLGSCCHLLLPSSLPNKAGWGCAEPDGLPLALAPRHARALRHLLLPRRLAAAAPPHRGLSSSSSYSAFAYASRARSLGVRPARPRAALHGTGGAFLLDSPNTRRARPVWLPWRSVGSRRVAGEGKRIGGAVFAAANTPARVLADGFAASGLASFWNRRRAGA</sequence>
<evidence type="ECO:0000256" key="1">
    <source>
        <dbReference type="SAM" id="MobiDB-lite"/>
    </source>
</evidence>
<proteinExistence type="predicted"/>
<name>A0A8T0THA0_PANVG</name>
<reference evidence="2" key="1">
    <citation type="submission" date="2020-05" db="EMBL/GenBank/DDBJ databases">
        <title>WGS assembly of Panicum virgatum.</title>
        <authorList>
            <person name="Lovell J.T."/>
            <person name="Jenkins J."/>
            <person name="Shu S."/>
            <person name="Juenger T.E."/>
            <person name="Schmutz J."/>
        </authorList>
    </citation>
    <scope>NUCLEOTIDE SEQUENCE</scope>
    <source>
        <strain evidence="2">AP13</strain>
    </source>
</reference>
<keyword evidence="3" id="KW-1185">Reference proteome</keyword>
<evidence type="ECO:0000313" key="2">
    <source>
        <dbReference type="EMBL" id="KAG2607369.1"/>
    </source>
</evidence>
<feature type="region of interest" description="Disordered" evidence="1">
    <location>
        <begin position="15"/>
        <end position="145"/>
    </location>
</feature>
<feature type="compositionally biased region" description="Basic and acidic residues" evidence="1">
    <location>
        <begin position="15"/>
        <end position="25"/>
    </location>
</feature>
<protein>
    <submittedName>
        <fullName evidence="2">Uncharacterized protein</fullName>
    </submittedName>
</protein>
<feature type="compositionally biased region" description="Low complexity" evidence="1">
    <location>
        <begin position="129"/>
        <end position="138"/>
    </location>
</feature>
<comment type="caution">
    <text evidence="2">The sequence shown here is derived from an EMBL/GenBank/DDBJ whole genome shotgun (WGS) entry which is preliminary data.</text>
</comment>
<accession>A0A8T0THA0</accession>
<feature type="compositionally biased region" description="Basic residues" evidence="1">
    <location>
        <begin position="112"/>
        <end position="128"/>
    </location>
</feature>
<gene>
    <name evidence="2" type="ORF">PVAP13_4NG243500</name>
</gene>
<dbReference type="AlphaFoldDB" id="A0A8T0THA0"/>
<evidence type="ECO:0000313" key="3">
    <source>
        <dbReference type="Proteomes" id="UP000823388"/>
    </source>
</evidence>
<dbReference type="EMBL" id="CM029044">
    <property type="protein sequence ID" value="KAG2607369.1"/>
    <property type="molecule type" value="Genomic_DNA"/>
</dbReference>
<organism evidence="2 3">
    <name type="scientific">Panicum virgatum</name>
    <name type="common">Blackwell switchgrass</name>
    <dbReference type="NCBI Taxonomy" id="38727"/>
    <lineage>
        <taxon>Eukaryota</taxon>
        <taxon>Viridiplantae</taxon>
        <taxon>Streptophyta</taxon>
        <taxon>Embryophyta</taxon>
        <taxon>Tracheophyta</taxon>
        <taxon>Spermatophyta</taxon>
        <taxon>Magnoliopsida</taxon>
        <taxon>Liliopsida</taxon>
        <taxon>Poales</taxon>
        <taxon>Poaceae</taxon>
        <taxon>PACMAD clade</taxon>
        <taxon>Panicoideae</taxon>
        <taxon>Panicodae</taxon>
        <taxon>Paniceae</taxon>
        <taxon>Panicinae</taxon>
        <taxon>Panicum</taxon>
        <taxon>Panicum sect. Hiantes</taxon>
    </lineage>
</organism>